<keyword evidence="1" id="KW-0472">Membrane</keyword>
<sequence length="90" mass="10284">MVTETHKPRAKQGMYSPSSGTLTHHLHCLRLGVAFCFCLGPIIAVICQASNLNRQRVNASYIDLDFLFWNSLPCILLRCQIWQYIPVFIC</sequence>
<name>A0A067T947_GALM3</name>
<proteinExistence type="predicted"/>
<gene>
    <name evidence="2" type="ORF">GALMADRAFT_1162886</name>
</gene>
<evidence type="ECO:0000256" key="1">
    <source>
        <dbReference type="SAM" id="Phobius"/>
    </source>
</evidence>
<protein>
    <submittedName>
        <fullName evidence="2">Uncharacterized protein</fullName>
    </submittedName>
</protein>
<evidence type="ECO:0000313" key="2">
    <source>
        <dbReference type="EMBL" id="KDR79735.1"/>
    </source>
</evidence>
<dbReference type="HOGENOM" id="CLU_2441014_0_0_1"/>
<organism evidence="2 3">
    <name type="scientific">Galerina marginata (strain CBS 339.88)</name>
    <dbReference type="NCBI Taxonomy" id="685588"/>
    <lineage>
        <taxon>Eukaryota</taxon>
        <taxon>Fungi</taxon>
        <taxon>Dikarya</taxon>
        <taxon>Basidiomycota</taxon>
        <taxon>Agaricomycotina</taxon>
        <taxon>Agaricomycetes</taxon>
        <taxon>Agaricomycetidae</taxon>
        <taxon>Agaricales</taxon>
        <taxon>Agaricineae</taxon>
        <taxon>Strophariaceae</taxon>
        <taxon>Galerina</taxon>
    </lineage>
</organism>
<feature type="transmembrane region" description="Helical" evidence="1">
    <location>
        <begin position="24"/>
        <end position="46"/>
    </location>
</feature>
<evidence type="ECO:0000313" key="3">
    <source>
        <dbReference type="Proteomes" id="UP000027222"/>
    </source>
</evidence>
<dbReference type="AlphaFoldDB" id="A0A067T947"/>
<keyword evidence="3" id="KW-1185">Reference proteome</keyword>
<dbReference type="EMBL" id="KL142372">
    <property type="protein sequence ID" value="KDR79735.1"/>
    <property type="molecule type" value="Genomic_DNA"/>
</dbReference>
<dbReference type="Proteomes" id="UP000027222">
    <property type="component" value="Unassembled WGS sequence"/>
</dbReference>
<keyword evidence="1" id="KW-0812">Transmembrane</keyword>
<accession>A0A067T947</accession>
<keyword evidence="1" id="KW-1133">Transmembrane helix</keyword>
<reference evidence="3" key="1">
    <citation type="journal article" date="2014" name="Proc. Natl. Acad. Sci. U.S.A.">
        <title>Extensive sampling of basidiomycete genomes demonstrates inadequacy of the white-rot/brown-rot paradigm for wood decay fungi.</title>
        <authorList>
            <person name="Riley R."/>
            <person name="Salamov A.A."/>
            <person name="Brown D.W."/>
            <person name="Nagy L.G."/>
            <person name="Floudas D."/>
            <person name="Held B.W."/>
            <person name="Levasseur A."/>
            <person name="Lombard V."/>
            <person name="Morin E."/>
            <person name="Otillar R."/>
            <person name="Lindquist E.A."/>
            <person name="Sun H."/>
            <person name="LaButti K.M."/>
            <person name="Schmutz J."/>
            <person name="Jabbour D."/>
            <person name="Luo H."/>
            <person name="Baker S.E."/>
            <person name="Pisabarro A.G."/>
            <person name="Walton J.D."/>
            <person name="Blanchette R.A."/>
            <person name="Henrissat B."/>
            <person name="Martin F."/>
            <person name="Cullen D."/>
            <person name="Hibbett D.S."/>
            <person name="Grigoriev I.V."/>
        </authorList>
    </citation>
    <scope>NUCLEOTIDE SEQUENCE [LARGE SCALE GENOMIC DNA]</scope>
    <source>
        <strain evidence="3">CBS 339.88</strain>
    </source>
</reference>